<feature type="transmembrane region" description="Helical" evidence="8">
    <location>
        <begin position="109"/>
        <end position="128"/>
    </location>
</feature>
<feature type="transmembrane region" description="Helical" evidence="8">
    <location>
        <begin position="135"/>
        <end position="154"/>
    </location>
</feature>
<evidence type="ECO:0000256" key="8">
    <source>
        <dbReference type="SAM" id="Phobius"/>
    </source>
</evidence>
<evidence type="ECO:0000256" key="3">
    <source>
        <dbReference type="ARBA" id="ARBA00022676"/>
    </source>
</evidence>
<keyword evidence="7 8" id="KW-0472">Membrane</keyword>
<feature type="domain" description="Glycosyltransferase RgtA/B/C/D-like" evidence="9">
    <location>
        <begin position="93"/>
        <end position="244"/>
    </location>
</feature>
<dbReference type="InterPro" id="IPR050297">
    <property type="entry name" value="LipidA_mod_glycosyltrf_83"/>
</dbReference>
<organism evidence="10 11">
    <name type="scientific">Arcicella gelida</name>
    <dbReference type="NCBI Taxonomy" id="2984195"/>
    <lineage>
        <taxon>Bacteria</taxon>
        <taxon>Pseudomonadati</taxon>
        <taxon>Bacteroidota</taxon>
        <taxon>Cytophagia</taxon>
        <taxon>Cytophagales</taxon>
        <taxon>Flectobacillaceae</taxon>
        <taxon>Arcicella</taxon>
    </lineage>
</organism>
<evidence type="ECO:0000313" key="11">
    <source>
        <dbReference type="Proteomes" id="UP001303899"/>
    </source>
</evidence>
<feature type="transmembrane region" description="Helical" evidence="8">
    <location>
        <begin position="390"/>
        <end position="408"/>
    </location>
</feature>
<gene>
    <name evidence="10" type="ORF">VB776_01785</name>
</gene>
<evidence type="ECO:0000256" key="6">
    <source>
        <dbReference type="ARBA" id="ARBA00022989"/>
    </source>
</evidence>
<evidence type="ECO:0000256" key="2">
    <source>
        <dbReference type="ARBA" id="ARBA00022475"/>
    </source>
</evidence>
<evidence type="ECO:0000256" key="5">
    <source>
        <dbReference type="ARBA" id="ARBA00022692"/>
    </source>
</evidence>
<dbReference type="Pfam" id="PF13231">
    <property type="entry name" value="PMT_2"/>
    <property type="match status" value="1"/>
</dbReference>
<evidence type="ECO:0000256" key="7">
    <source>
        <dbReference type="ARBA" id="ARBA00023136"/>
    </source>
</evidence>
<evidence type="ECO:0000313" key="10">
    <source>
        <dbReference type="EMBL" id="MEA5401625.1"/>
    </source>
</evidence>
<keyword evidence="3 10" id="KW-0328">Glycosyltransferase</keyword>
<feature type="transmembrane region" description="Helical" evidence="8">
    <location>
        <begin position="160"/>
        <end position="179"/>
    </location>
</feature>
<keyword evidence="4 10" id="KW-0808">Transferase</keyword>
<feature type="transmembrane region" description="Helical" evidence="8">
    <location>
        <begin position="448"/>
        <end position="469"/>
    </location>
</feature>
<comment type="subcellular location">
    <subcellularLocation>
        <location evidence="1">Cell membrane</location>
        <topology evidence="1">Multi-pass membrane protein</topology>
    </subcellularLocation>
</comment>
<dbReference type="Proteomes" id="UP001303899">
    <property type="component" value="Unassembled WGS sequence"/>
</dbReference>
<dbReference type="RefSeq" id="WP_323325424.1">
    <property type="nucleotide sequence ID" value="NZ_JAYGIL010000002.1"/>
</dbReference>
<dbReference type="GO" id="GO:0016757">
    <property type="term" value="F:glycosyltransferase activity"/>
    <property type="evidence" value="ECO:0007669"/>
    <property type="project" value="UniProtKB-KW"/>
</dbReference>
<comment type="caution">
    <text evidence="10">The sequence shown here is derived from an EMBL/GenBank/DDBJ whole genome shotgun (WGS) entry which is preliminary data.</text>
</comment>
<evidence type="ECO:0000259" key="9">
    <source>
        <dbReference type="Pfam" id="PF13231"/>
    </source>
</evidence>
<dbReference type="EC" id="2.4.-.-" evidence="10"/>
<protein>
    <submittedName>
        <fullName evidence="10">Glycosyltransferase family 39 protein</fullName>
        <ecNumber evidence="10">2.4.-.-</ecNumber>
    </submittedName>
</protein>
<dbReference type="PANTHER" id="PTHR33908:SF11">
    <property type="entry name" value="MEMBRANE PROTEIN"/>
    <property type="match status" value="1"/>
</dbReference>
<dbReference type="EMBL" id="JAYGIL010000002">
    <property type="protein sequence ID" value="MEA5401625.1"/>
    <property type="molecule type" value="Genomic_DNA"/>
</dbReference>
<feature type="transmembrane region" description="Helical" evidence="8">
    <location>
        <begin position="315"/>
        <end position="332"/>
    </location>
</feature>
<keyword evidence="6 8" id="KW-1133">Transmembrane helix</keyword>
<keyword evidence="11" id="KW-1185">Reference proteome</keyword>
<accession>A0ABU5RZL5</accession>
<dbReference type="PANTHER" id="PTHR33908">
    <property type="entry name" value="MANNOSYLTRANSFERASE YKCB-RELATED"/>
    <property type="match status" value="1"/>
</dbReference>
<name>A0ABU5RZL5_9BACT</name>
<feature type="transmembrane region" description="Helical" evidence="8">
    <location>
        <begin position="420"/>
        <end position="436"/>
    </location>
</feature>
<feature type="transmembrane region" description="Helical" evidence="8">
    <location>
        <begin position="191"/>
        <end position="215"/>
    </location>
</feature>
<evidence type="ECO:0000256" key="4">
    <source>
        <dbReference type="ARBA" id="ARBA00022679"/>
    </source>
</evidence>
<proteinExistence type="predicted"/>
<evidence type="ECO:0000256" key="1">
    <source>
        <dbReference type="ARBA" id="ARBA00004651"/>
    </source>
</evidence>
<reference evidence="10 11" key="1">
    <citation type="submission" date="2023-12" db="EMBL/GenBank/DDBJ databases">
        <title>Novel species of the genus Arcicella isolated from rivers.</title>
        <authorList>
            <person name="Lu H."/>
        </authorList>
    </citation>
    <scope>NUCLEOTIDE SEQUENCE [LARGE SCALE GENOMIC DNA]</scope>
    <source>
        <strain evidence="10 11">DC2W</strain>
    </source>
</reference>
<feature type="transmembrane region" description="Helical" evidence="8">
    <location>
        <begin position="227"/>
        <end position="248"/>
    </location>
</feature>
<feature type="transmembrane region" description="Helical" evidence="8">
    <location>
        <begin position="361"/>
        <end position="378"/>
    </location>
</feature>
<dbReference type="InterPro" id="IPR038731">
    <property type="entry name" value="RgtA/B/C-like"/>
</dbReference>
<keyword evidence="5 8" id="KW-0812">Transmembrane</keyword>
<keyword evidence="2" id="KW-1003">Cell membrane</keyword>
<sequence length="576" mass="66426">MKKYQYLILASILMLAFFLRFHNIGEHGLAGDEKYSLFVSQFTSYEGNNQKDSVRKPKNPYFTPQEFWSKKDYHDFFDSIARLDTGNGALYTYSLHYWTSAFGLSDQSLRFPSLIFNLLTILVIFAFVKTHFQSVRLALLASFLAAISPFYINYSQVARNYALLYFLSILATHLLLLIIKKEEKAEKPFGYYLLYGLTVLACELCHFSTFPLFFIHGLYVVFHVRVLRTWIGLSLSMIIPLIGVILWLKSDGGKWLFDYVQNSVKTYNYLAQNSPDEYLSVATVKNIARQIRHVISCAFISSEGLYLHLSGLRNTLLTIVASLAGIIGFILIKSEKLKIALCTSMAIIILVFCTVAKMQFLVLGLNITLLFILINLIWKNRKKAENKLILFLLSLVVLPFVFLIFFSWQDGNTFRIMPRYVGYSYSFGIILVTLLIKEIWYFKSNAKYVLLTMCCVQFYLLTGIIQNIWLDNPPRYFMSFAEPRKNNPYQLVASKILQNYAEGDTVLYSNHQDATPGGKDIPSFSVVDAQLTNFYLPKNSQINQRVNQQEPEKIILKKKNGTEIILFDFEGVRFRY</sequence>